<dbReference type="STRING" id="13370.A0A448YLL0"/>
<dbReference type="AlphaFoldDB" id="A0A448YLL0"/>
<evidence type="ECO:0000256" key="2">
    <source>
        <dbReference type="ARBA" id="ARBA00020644"/>
    </source>
</evidence>
<gene>
    <name evidence="5" type="ORF">BRENAR_LOCUS2513</name>
</gene>
<dbReference type="InParanoid" id="A0A448YLL0"/>
<proteinExistence type="inferred from homology"/>
<name>A0A448YLL0_BRENA</name>
<dbReference type="GO" id="GO:0000398">
    <property type="term" value="P:mRNA splicing, via spliceosome"/>
    <property type="evidence" value="ECO:0007669"/>
    <property type="project" value="TreeGrafter"/>
</dbReference>
<dbReference type="PANTHER" id="PTHR31809">
    <property type="entry name" value="BUD13 HOMOLOG"/>
    <property type="match status" value="1"/>
</dbReference>
<feature type="coiled-coil region" evidence="3">
    <location>
        <begin position="86"/>
        <end position="117"/>
    </location>
</feature>
<keyword evidence="3" id="KW-0175">Coiled coil</keyword>
<dbReference type="InterPro" id="IPR018609">
    <property type="entry name" value="Bud13"/>
</dbReference>
<evidence type="ECO:0000313" key="6">
    <source>
        <dbReference type="Proteomes" id="UP000290900"/>
    </source>
</evidence>
<evidence type="ECO:0000256" key="1">
    <source>
        <dbReference type="ARBA" id="ARBA00011069"/>
    </source>
</evidence>
<dbReference type="Proteomes" id="UP000290900">
    <property type="component" value="Unassembled WGS sequence"/>
</dbReference>
<dbReference type="FunCoup" id="A0A448YLL0">
    <property type="interactions" value="76"/>
</dbReference>
<dbReference type="GO" id="GO:0005684">
    <property type="term" value="C:U2-type spliceosomal complex"/>
    <property type="evidence" value="ECO:0007669"/>
    <property type="project" value="TreeGrafter"/>
</dbReference>
<dbReference type="PANTHER" id="PTHR31809:SF0">
    <property type="entry name" value="BUD13 HOMOLOG"/>
    <property type="match status" value="1"/>
</dbReference>
<keyword evidence="6" id="KW-1185">Reference proteome</keyword>
<feature type="compositionally biased region" description="Basic residues" evidence="4">
    <location>
        <begin position="16"/>
        <end position="26"/>
    </location>
</feature>
<sequence>MSSLENYLSRYSISPKKSKRKKKRKHGEVSDTIREEVLDGDYDDTPVIVDDKKGVKGIWKSVETNEQVDIQPKLMEDGSYAGLQTKEQLEASRRSKVRKLEEARKAEESRYDADKTETVYRDLSGQRLGVDDAKLRSRVVDKEEEKAQRKIEMDKVNRSEADVIRKLKELAKLKDIKGKSMNVYEDDKQVNMAGKSKVKEEDPALMFDKNVRKSYEEKKGEEYVSLTGRKLYKQGYPENRFGIKPGWRWDGVDRGNGFERRWFERQAEITERKVMEYTTAEDAS</sequence>
<reference evidence="5 6" key="1">
    <citation type="submission" date="2018-12" db="EMBL/GenBank/DDBJ databases">
        <authorList>
            <person name="Tiukova I."/>
            <person name="Dainat J."/>
        </authorList>
    </citation>
    <scope>NUCLEOTIDE SEQUENCE [LARGE SCALE GENOMIC DNA]</scope>
</reference>
<evidence type="ECO:0000256" key="4">
    <source>
        <dbReference type="SAM" id="MobiDB-lite"/>
    </source>
</evidence>
<dbReference type="OrthoDB" id="6022at2759"/>
<accession>A0A448YLL0</accession>
<protein>
    <recommendedName>
        <fullName evidence="2">Pre-mRNA-splicing factor CWC26</fullName>
    </recommendedName>
</protein>
<evidence type="ECO:0000313" key="5">
    <source>
        <dbReference type="EMBL" id="VEU21781.1"/>
    </source>
</evidence>
<dbReference type="EMBL" id="CAACVR010000012">
    <property type="protein sequence ID" value="VEU21781.1"/>
    <property type="molecule type" value="Genomic_DNA"/>
</dbReference>
<feature type="region of interest" description="Disordered" evidence="4">
    <location>
        <begin position="1"/>
        <end position="31"/>
    </location>
</feature>
<organism evidence="5 6">
    <name type="scientific">Brettanomyces naardenensis</name>
    <name type="common">Yeast</name>
    <dbReference type="NCBI Taxonomy" id="13370"/>
    <lineage>
        <taxon>Eukaryota</taxon>
        <taxon>Fungi</taxon>
        <taxon>Dikarya</taxon>
        <taxon>Ascomycota</taxon>
        <taxon>Saccharomycotina</taxon>
        <taxon>Pichiomycetes</taxon>
        <taxon>Pichiales</taxon>
        <taxon>Pichiaceae</taxon>
        <taxon>Brettanomyces</taxon>
    </lineage>
</organism>
<evidence type="ECO:0000256" key="3">
    <source>
        <dbReference type="SAM" id="Coils"/>
    </source>
</evidence>
<comment type="similarity">
    <text evidence="1">Belongs to the CWC26 family.</text>
</comment>
<dbReference type="GO" id="GO:0003723">
    <property type="term" value="F:RNA binding"/>
    <property type="evidence" value="ECO:0007669"/>
    <property type="project" value="TreeGrafter"/>
</dbReference>
<dbReference type="GO" id="GO:0070274">
    <property type="term" value="C:RES complex"/>
    <property type="evidence" value="ECO:0007669"/>
    <property type="project" value="TreeGrafter"/>
</dbReference>
<dbReference type="Pfam" id="PF09736">
    <property type="entry name" value="Bud13"/>
    <property type="match status" value="1"/>
</dbReference>
<dbReference type="InterPro" id="IPR051112">
    <property type="entry name" value="CWC26_splicing_factor"/>
</dbReference>